<dbReference type="InterPro" id="IPR000157">
    <property type="entry name" value="TIR_dom"/>
</dbReference>
<comment type="caution">
    <text evidence="3">The sequence shown here is derived from an EMBL/GenBank/DDBJ whole genome shotgun (WGS) entry which is preliminary data.</text>
</comment>
<dbReference type="SUPFAM" id="SSF52200">
    <property type="entry name" value="Toll/Interleukin receptor TIR domain"/>
    <property type="match status" value="1"/>
</dbReference>
<feature type="transmembrane region" description="Helical" evidence="1">
    <location>
        <begin position="173"/>
        <end position="192"/>
    </location>
</feature>
<sequence length="668" mass="70612">MATRGEPNGPGGHERDNELMGKTFLSYATADRREAAAICAALETRGFPCWMAARDVAPGDNYQEAIVGAIRAAGALVLVFSENANRSDEIKKELSLASRFRVPVITVRIADVDASDAFAYELSTRQWIDLFPDRAHALDTVARRLDEHGTIDRAEAQPDTGTARRTHTRLRRLWIGGGLALLALAGGGAWLATHRGTGSGSSAVTVLAVRLTGFERLTPDIPAGTDAALRDELTAALADEGVVKVSNAGAPVPGDSPALGLSGTMRRDDAQVRVVLRLFNERSGANLWSQSYAYDAGALSRMPRLVAANAGSVLRCGLFGASTYPRALPDGAMADYLTECYHHYSLDAQLAKGLDAARRVVAAVPDFSWGWSGIAISAMMTSASLSPLDAAPYIRESLAATDRAIALDPTNSEALAWKSLAIDPAALTEREALLRQALQVRALSCGCEHNIYGAFLAETGRSSAALAQYRRAVDTLALEFDSQEALAIALAEGGNLRGAKDHVDAAVELTGDPGQRAVVTLILAPVSRDFGGAIAMLDQPPLPYGKAVLAAWRVALQALAAGVRGDRATAVAALVALPDAGQEATITVSLLGALGANREAMALIERRAAAREWGIRSLLFVPSLAGARNDPAFAAVTDRLGLMRYWRATKTRPDVCAQSAPPAFCQTI</sequence>
<dbReference type="SUPFAM" id="SSF48452">
    <property type="entry name" value="TPR-like"/>
    <property type="match status" value="1"/>
</dbReference>
<dbReference type="PROSITE" id="PS50104">
    <property type="entry name" value="TIR"/>
    <property type="match status" value="1"/>
</dbReference>
<feature type="domain" description="TIR" evidence="2">
    <location>
        <begin position="19"/>
        <end position="149"/>
    </location>
</feature>
<evidence type="ECO:0000259" key="2">
    <source>
        <dbReference type="PROSITE" id="PS50104"/>
    </source>
</evidence>
<keyword evidence="1" id="KW-0472">Membrane</keyword>
<reference evidence="3 4" key="1">
    <citation type="journal article" date="2019" name="Environ. Microbiol.">
        <title>Species interactions and distinct microbial communities in high Arctic permafrost affected cryosols are associated with the CH4 and CO2 gas fluxes.</title>
        <authorList>
            <person name="Altshuler I."/>
            <person name="Hamel J."/>
            <person name="Turney S."/>
            <person name="Magnuson E."/>
            <person name="Levesque R."/>
            <person name="Greer C."/>
            <person name="Whyte L.G."/>
        </authorList>
    </citation>
    <scope>NUCLEOTIDE SEQUENCE [LARGE SCALE GENOMIC DNA]</scope>
    <source>
        <strain evidence="3 4">E6.1</strain>
    </source>
</reference>
<keyword evidence="1" id="KW-1133">Transmembrane helix</keyword>
<dbReference type="AlphaFoldDB" id="A0A502FAW6"/>
<dbReference type="RefSeq" id="WP_140852704.1">
    <property type="nucleotide sequence ID" value="NZ_RCZC01000014.1"/>
</dbReference>
<dbReference type="EMBL" id="RCZC01000014">
    <property type="protein sequence ID" value="TPG46454.1"/>
    <property type="molecule type" value="Genomic_DNA"/>
</dbReference>
<dbReference type="Gene3D" id="3.40.50.10140">
    <property type="entry name" value="Toll/interleukin-1 receptor homology (TIR) domain"/>
    <property type="match status" value="1"/>
</dbReference>
<evidence type="ECO:0000256" key="1">
    <source>
        <dbReference type="SAM" id="Phobius"/>
    </source>
</evidence>
<keyword evidence="4" id="KW-1185">Reference proteome</keyword>
<gene>
    <name evidence="3" type="ORF">EAH76_23475</name>
</gene>
<keyword evidence="1" id="KW-0812">Transmembrane</keyword>
<dbReference type="Pfam" id="PF13676">
    <property type="entry name" value="TIR_2"/>
    <property type="match status" value="1"/>
</dbReference>
<protein>
    <submittedName>
        <fullName evidence="3">TIR domain-containing protein</fullName>
    </submittedName>
</protein>
<dbReference type="InterPro" id="IPR011990">
    <property type="entry name" value="TPR-like_helical_dom_sf"/>
</dbReference>
<name>A0A502FAW6_9SPHN</name>
<evidence type="ECO:0000313" key="3">
    <source>
        <dbReference type="EMBL" id="TPG46454.1"/>
    </source>
</evidence>
<dbReference type="GO" id="GO:0007165">
    <property type="term" value="P:signal transduction"/>
    <property type="evidence" value="ECO:0007669"/>
    <property type="project" value="InterPro"/>
</dbReference>
<dbReference type="OrthoDB" id="9768004at2"/>
<dbReference type="InterPro" id="IPR035897">
    <property type="entry name" value="Toll_tir_struct_dom_sf"/>
</dbReference>
<dbReference type="Proteomes" id="UP000319931">
    <property type="component" value="Unassembled WGS sequence"/>
</dbReference>
<evidence type="ECO:0000313" key="4">
    <source>
        <dbReference type="Proteomes" id="UP000319931"/>
    </source>
</evidence>
<organism evidence="3 4">
    <name type="scientific">Sphingomonas glacialis</name>
    <dbReference type="NCBI Taxonomy" id="658225"/>
    <lineage>
        <taxon>Bacteria</taxon>
        <taxon>Pseudomonadati</taxon>
        <taxon>Pseudomonadota</taxon>
        <taxon>Alphaproteobacteria</taxon>
        <taxon>Sphingomonadales</taxon>
        <taxon>Sphingomonadaceae</taxon>
        <taxon>Sphingomonas</taxon>
    </lineage>
</organism>
<proteinExistence type="predicted"/>
<accession>A0A502FAW6</accession>
<dbReference type="Gene3D" id="1.25.40.10">
    <property type="entry name" value="Tetratricopeptide repeat domain"/>
    <property type="match status" value="1"/>
</dbReference>